<sequence length="117" mass="13229">MRISINIKSAIQDLEKKIRNVPDKIKNYLTLAIKKSAFEIEAEAKKVTPVDTGRLRASIFTTLFPLIAIVQPKTNYAIFVHEGTSKMSGRPFMKEGADNAKRSIDKYFTEAIRQAIK</sequence>
<gene>
    <name evidence="1" type="ORF">UV20_C0009G0020</name>
</gene>
<evidence type="ECO:0000313" key="2">
    <source>
        <dbReference type="Proteomes" id="UP000034837"/>
    </source>
</evidence>
<organism evidence="1 2">
    <name type="scientific">Candidatus Magasanikbacteria bacterium GW2011_GWA2_42_32</name>
    <dbReference type="NCBI Taxonomy" id="1619039"/>
    <lineage>
        <taxon>Bacteria</taxon>
        <taxon>Candidatus Magasanikiibacteriota</taxon>
    </lineage>
</organism>
<proteinExistence type="predicted"/>
<comment type="caution">
    <text evidence="1">The sequence shown here is derived from an EMBL/GenBank/DDBJ whole genome shotgun (WGS) entry which is preliminary data.</text>
</comment>
<name>A0A0G1CCX5_9BACT</name>
<dbReference type="AlphaFoldDB" id="A0A0G1CCX5"/>
<evidence type="ECO:0000313" key="1">
    <source>
        <dbReference type="EMBL" id="KKS56541.1"/>
    </source>
</evidence>
<protein>
    <recommendedName>
        <fullName evidence="3">HK97 gp10 family phage protein</fullName>
    </recommendedName>
</protein>
<dbReference type="Proteomes" id="UP000034837">
    <property type="component" value="Unassembled WGS sequence"/>
</dbReference>
<dbReference type="NCBIfam" id="TIGR01725">
    <property type="entry name" value="phge_HK97_gp10"/>
    <property type="match status" value="1"/>
</dbReference>
<reference evidence="1 2" key="1">
    <citation type="journal article" date="2015" name="Nature">
        <title>rRNA introns, odd ribosomes, and small enigmatic genomes across a large radiation of phyla.</title>
        <authorList>
            <person name="Brown C.T."/>
            <person name="Hug L.A."/>
            <person name="Thomas B.C."/>
            <person name="Sharon I."/>
            <person name="Castelle C.J."/>
            <person name="Singh A."/>
            <person name="Wilkins M.J."/>
            <person name="Williams K.H."/>
            <person name="Banfield J.F."/>
        </authorList>
    </citation>
    <scope>NUCLEOTIDE SEQUENCE [LARGE SCALE GENOMIC DNA]</scope>
</reference>
<dbReference type="Pfam" id="PF04883">
    <property type="entry name" value="HK97-gp10_like"/>
    <property type="match status" value="1"/>
</dbReference>
<dbReference type="EMBL" id="LCDO01000009">
    <property type="protein sequence ID" value="KKS56541.1"/>
    <property type="molecule type" value="Genomic_DNA"/>
</dbReference>
<accession>A0A0G1CCX5</accession>
<evidence type="ECO:0008006" key="3">
    <source>
        <dbReference type="Google" id="ProtNLM"/>
    </source>
</evidence>
<dbReference type="InterPro" id="IPR010064">
    <property type="entry name" value="HK97-gp10_tail"/>
</dbReference>